<feature type="transmembrane region" description="Helical" evidence="5">
    <location>
        <begin position="12"/>
        <end position="31"/>
    </location>
</feature>
<evidence type="ECO:0000259" key="6">
    <source>
        <dbReference type="PROSITE" id="PS50111"/>
    </source>
</evidence>
<evidence type="ECO:0008006" key="10">
    <source>
        <dbReference type="Google" id="ProtNLM"/>
    </source>
</evidence>
<organism evidence="8 9">
    <name type="scientific">Geothrix limicola</name>
    <dbReference type="NCBI Taxonomy" id="2927978"/>
    <lineage>
        <taxon>Bacteria</taxon>
        <taxon>Pseudomonadati</taxon>
        <taxon>Acidobacteriota</taxon>
        <taxon>Holophagae</taxon>
        <taxon>Holophagales</taxon>
        <taxon>Holophagaceae</taxon>
        <taxon>Geothrix</taxon>
    </lineage>
</organism>
<keyword evidence="5" id="KW-0472">Membrane</keyword>
<feature type="compositionally biased region" description="Low complexity" evidence="4">
    <location>
        <begin position="607"/>
        <end position="624"/>
    </location>
</feature>
<feature type="domain" description="Methyl-accepting transducer" evidence="6">
    <location>
        <begin position="372"/>
        <end position="587"/>
    </location>
</feature>
<dbReference type="InterPro" id="IPR051310">
    <property type="entry name" value="MCP_chemotaxis"/>
</dbReference>
<name>A0ABQ5QAV7_9BACT</name>
<keyword evidence="5" id="KW-0812">Transmembrane</keyword>
<dbReference type="Gene3D" id="1.10.287.950">
    <property type="entry name" value="Methyl-accepting chemotaxis protein"/>
    <property type="match status" value="1"/>
</dbReference>
<dbReference type="Gene3D" id="3.30.450.20">
    <property type="entry name" value="PAS domain"/>
    <property type="match status" value="1"/>
</dbReference>
<dbReference type="SMART" id="SM00304">
    <property type="entry name" value="HAMP"/>
    <property type="match status" value="1"/>
</dbReference>
<dbReference type="InterPro" id="IPR004089">
    <property type="entry name" value="MCPsignal_dom"/>
</dbReference>
<dbReference type="SMART" id="SM00283">
    <property type="entry name" value="MA"/>
    <property type="match status" value="1"/>
</dbReference>
<evidence type="ECO:0000256" key="3">
    <source>
        <dbReference type="PROSITE-ProRule" id="PRU00284"/>
    </source>
</evidence>
<protein>
    <recommendedName>
        <fullName evidence="10">Methyl-accepting chemotaxis protein</fullName>
    </recommendedName>
</protein>
<feature type="region of interest" description="Disordered" evidence="4">
    <location>
        <begin position="600"/>
        <end position="624"/>
    </location>
</feature>
<dbReference type="PROSITE" id="PS50111">
    <property type="entry name" value="CHEMOTAXIS_TRANSDUC_2"/>
    <property type="match status" value="1"/>
</dbReference>
<evidence type="ECO:0000259" key="7">
    <source>
        <dbReference type="PROSITE" id="PS50885"/>
    </source>
</evidence>
<dbReference type="PANTHER" id="PTHR43531:SF11">
    <property type="entry name" value="METHYL-ACCEPTING CHEMOTAXIS PROTEIN 3"/>
    <property type="match status" value="1"/>
</dbReference>
<evidence type="ECO:0000256" key="4">
    <source>
        <dbReference type="SAM" id="MobiDB-lite"/>
    </source>
</evidence>
<proteinExistence type="inferred from homology"/>
<sequence>MIDLHSIKVRLLLTTSLVLLVTLGVSSFVYLTSTSDFVNKRIETSEMPAILGSIRHEVEQQIAGPLAVSRSVVSNPFLMDWAGGGESAGGLAIWKRYGEEMMRLNAADSITFIPMETGHYYSQVGLLKTMKRGNADSGWLYGFLDRGADFELNADADEHKPTEMMLYINARGRDAKGRLFVGGLGLSANRLAEQIRKVQVGQSGQAMLVRKDGTFLVHRDSALIAKKKLEDLPGLKAAAPGLLKETDFNFDRYPAADGTRLVASSFIPSLKSFVIVELPESEVLGPVHAMLAKLGLVMACMLVLALAVMVWIAGSIANPIGAIAASLERMSEGDLALDVSVTAQGGELKVLQTAMTRMVSKLAETIGQVSANAGKLVDASDQLSTTAQSLSQGASEQAASVEETSAAMEEMSASIAQNNENAKVTGGLATRTSTETVAGGRVVMETVGAMKQIAQKIAIIDEIAYQTNLLALNAAIEAGRAGEHGRGFAVVAAEVRKLAERSQVAAEEISQLAKGSVVLAEKAGTLLETIVPSIQKTSDLVQEISAASEEQNTGVNQISQAITQISQAIQHTAASSEELASTASELSAQAQELQTTMTFFQLPSELTRPSTRSPRRASASRPRF</sequence>
<dbReference type="CDD" id="cd12912">
    <property type="entry name" value="PDC2_MCP_like"/>
    <property type="match status" value="1"/>
</dbReference>
<accession>A0ABQ5QAV7</accession>
<evidence type="ECO:0000256" key="2">
    <source>
        <dbReference type="ARBA" id="ARBA00029447"/>
    </source>
</evidence>
<reference evidence="8 9" key="1">
    <citation type="journal article" date="2023" name="Antonie Van Leeuwenhoek">
        <title>Mesoterricola silvestris gen. nov., sp. nov., Mesoterricola sediminis sp. nov., Geothrix oryzae sp. nov., Geothrix edaphica sp. nov., Geothrix rubra sp. nov., and Geothrix limicola sp. nov., six novel members of Acidobacteriota isolated from soils.</title>
        <authorList>
            <person name="Itoh H."/>
            <person name="Sugisawa Y."/>
            <person name="Mise K."/>
            <person name="Xu Z."/>
            <person name="Kuniyasu M."/>
            <person name="Ushijima N."/>
            <person name="Kawano K."/>
            <person name="Kobayashi E."/>
            <person name="Shiratori Y."/>
            <person name="Masuda Y."/>
            <person name="Senoo K."/>
        </authorList>
    </citation>
    <scope>NUCLEOTIDE SEQUENCE [LARGE SCALE GENOMIC DNA]</scope>
    <source>
        <strain evidence="8 9">Red804</strain>
    </source>
</reference>
<keyword evidence="5" id="KW-1133">Transmembrane helix</keyword>
<dbReference type="Pfam" id="PF00672">
    <property type="entry name" value="HAMP"/>
    <property type="match status" value="1"/>
</dbReference>
<evidence type="ECO:0000256" key="5">
    <source>
        <dbReference type="SAM" id="Phobius"/>
    </source>
</evidence>
<dbReference type="Proteomes" id="UP001165069">
    <property type="component" value="Unassembled WGS sequence"/>
</dbReference>
<dbReference type="Pfam" id="PF00015">
    <property type="entry name" value="MCPsignal"/>
    <property type="match status" value="1"/>
</dbReference>
<keyword evidence="9" id="KW-1185">Reference proteome</keyword>
<dbReference type="CDD" id="cd11386">
    <property type="entry name" value="MCP_signal"/>
    <property type="match status" value="1"/>
</dbReference>
<keyword evidence="3" id="KW-0807">Transducer</keyword>
<comment type="similarity">
    <text evidence="2">Belongs to the methyl-accepting chemotaxis (MCP) protein family.</text>
</comment>
<evidence type="ECO:0000313" key="9">
    <source>
        <dbReference type="Proteomes" id="UP001165069"/>
    </source>
</evidence>
<dbReference type="PROSITE" id="PS50885">
    <property type="entry name" value="HAMP"/>
    <property type="match status" value="1"/>
</dbReference>
<dbReference type="RefSeq" id="WP_285569210.1">
    <property type="nucleotide sequence ID" value="NZ_BSDE01000001.1"/>
</dbReference>
<gene>
    <name evidence="8" type="ORF">GETHLI_02350</name>
</gene>
<keyword evidence="1" id="KW-0145">Chemotaxis</keyword>
<evidence type="ECO:0000256" key="1">
    <source>
        <dbReference type="ARBA" id="ARBA00022500"/>
    </source>
</evidence>
<dbReference type="SUPFAM" id="SSF58104">
    <property type="entry name" value="Methyl-accepting chemotaxis protein (MCP) signaling domain"/>
    <property type="match status" value="1"/>
</dbReference>
<dbReference type="EMBL" id="BSDE01000001">
    <property type="protein sequence ID" value="GLH71733.1"/>
    <property type="molecule type" value="Genomic_DNA"/>
</dbReference>
<feature type="domain" description="HAMP" evidence="7">
    <location>
        <begin position="314"/>
        <end position="367"/>
    </location>
</feature>
<comment type="caution">
    <text evidence="8">The sequence shown here is derived from an EMBL/GenBank/DDBJ whole genome shotgun (WGS) entry which is preliminary data.</text>
</comment>
<dbReference type="PANTHER" id="PTHR43531">
    <property type="entry name" value="PROTEIN ICFG"/>
    <property type="match status" value="1"/>
</dbReference>
<evidence type="ECO:0000313" key="8">
    <source>
        <dbReference type="EMBL" id="GLH71733.1"/>
    </source>
</evidence>
<dbReference type="InterPro" id="IPR003660">
    <property type="entry name" value="HAMP_dom"/>
</dbReference>
<feature type="transmembrane region" description="Helical" evidence="5">
    <location>
        <begin position="294"/>
        <end position="314"/>
    </location>
</feature>